<dbReference type="Proteomes" id="UP001244297">
    <property type="component" value="Unassembled WGS sequence"/>
</dbReference>
<evidence type="ECO:0000313" key="12">
    <source>
        <dbReference type="EMBL" id="MDN3574958.1"/>
    </source>
</evidence>
<dbReference type="InterPro" id="IPR001604">
    <property type="entry name" value="Endo_G_ENPP1-like_dom"/>
</dbReference>
<feature type="chain" id="PRO_5045765290" description="Endonuclease" evidence="9">
    <location>
        <begin position="27"/>
        <end position="297"/>
    </location>
</feature>
<comment type="cofactor">
    <cofactor evidence="1 8">
        <name>Mg(2+)</name>
        <dbReference type="ChEBI" id="CHEBI:18420"/>
    </cofactor>
</comment>
<comment type="similarity">
    <text evidence="2 8">Belongs to the DNA/RNA non-specific endonuclease family.</text>
</comment>
<dbReference type="EC" id="3.1.30.-" evidence="8"/>
<accession>A0ABT8AY86</accession>
<feature type="signal peptide" evidence="9">
    <location>
        <begin position="1"/>
        <end position="26"/>
    </location>
</feature>
<dbReference type="RefSeq" id="WP_238293503.1">
    <property type="nucleotide sequence ID" value="NZ_BPQS01000070.1"/>
</dbReference>
<gene>
    <name evidence="12" type="ORF">QWZ18_30725</name>
</gene>
<evidence type="ECO:0000256" key="3">
    <source>
        <dbReference type="ARBA" id="ARBA00022722"/>
    </source>
</evidence>
<keyword evidence="7" id="KW-0460">Magnesium</keyword>
<feature type="domain" description="ENPP1-3/EXOG-like endonuclease/phosphodiesterase" evidence="10">
    <location>
        <begin position="56"/>
        <end position="245"/>
    </location>
</feature>
<dbReference type="PANTHER" id="PTHR13966:SF5">
    <property type="entry name" value="ENDONUCLEASE G, MITOCHONDRIAL"/>
    <property type="match status" value="1"/>
</dbReference>
<dbReference type="SMART" id="SM00477">
    <property type="entry name" value="NUC"/>
    <property type="match status" value="1"/>
</dbReference>
<evidence type="ECO:0000256" key="4">
    <source>
        <dbReference type="ARBA" id="ARBA00022723"/>
    </source>
</evidence>
<reference evidence="13" key="1">
    <citation type="journal article" date="2019" name="Int. J. Syst. Evol. Microbiol.">
        <title>The Global Catalogue of Microorganisms (GCM) 10K type strain sequencing project: providing services to taxonomists for standard genome sequencing and annotation.</title>
        <authorList>
            <consortium name="The Broad Institute Genomics Platform"/>
            <consortium name="The Broad Institute Genome Sequencing Center for Infectious Disease"/>
            <person name="Wu L."/>
            <person name="Ma J."/>
        </authorList>
    </citation>
    <scope>NUCLEOTIDE SEQUENCE [LARGE SCALE GENOMIC DNA]</scope>
    <source>
        <strain evidence="13">CECT 7806</strain>
    </source>
</reference>
<dbReference type="SUPFAM" id="SSF54060">
    <property type="entry name" value="His-Me finger endonucleases"/>
    <property type="match status" value="1"/>
</dbReference>
<comment type="caution">
    <text evidence="12">The sequence shown here is derived from an EMBL/GenBank/DDBJ whole genome shotgun (WGS) entry which is preliminary data.</text>
</comment>
<dbReference type="InterPro" id="IPR044925">
    <property type="entry name" value="His-Me_finger_sf"/>
</dbReference>
<evidence type="ECO:0000259" key="10">
    <source>
        <dbReference type="SMART" id="SM00477"/>
    </source>
</evidence>
<evidence type="ECO:0000259" key="11">
    <source>
        <dbReference type="SMART" id="SM00892"/>
    </source>
</evidence>
<dbReference type="PROSITE" id="PS01070">
    <property type="entry name" value="NUCLEASE_NON_SPEC"/>
    <property type="match status" value="1"/>
</dbReference>
<dbReference type="Gene3D" id="3.40.570.10">
    <property type="entry name" value="Extracellular Endonuclease, subunit A"/>
    <property type="match status" value="1"/>
</dbReference>
<evidence type="ECO:0000256" key="2">
    <source>
        <dbReference type="ARBA" id="ARBA00010052"/>
    </source>
</evidence>
<dbReference type="SMART" id="SM00892">
    <property type="entry name" value="Endonuclease_NS"/>
    <property type="match status" value="1"/>
</dbReference>
<keyword evidence="3 8" id="KW-0540">Nuclease</keyword>
<dbReference type="PANTHER" id="PTHR13966">
    <property type="entry name" value="ENDONUCLEASE RELATED"/>
    <property type="match status" value="1"/>
</dbReference>
<keyword evidence="5 8" id="KW-0255">Endonuclease</keyword>
<name>A0ABT8AY86_9HYPH</name>
<organism evidence="12 13">
    <name type="scientific">Methylobacterium longum</name>
    <dbReference type="NCBI Taxonomy" id="767694"/>
    <lineage>
        <taxon>Bacteria</taxon>
        <taxon>Pseudomonadati</taxon>
        <taxon>Pseudomonadota</taxon>
        <taxon>Alphaproteobacteria</taxon>
        <taxon>Hyphomicrobiales</taxon>
        <taxon>Methylobacteriaceae</taxon>
        <taxon>Methylobacterium</taxon>
    </lineage>
</organism>
<keyword evidence="6 8" id="KW-0378">Hydrolase</keyword>
<protein>
    <recommendedName>
        <fullName evidence="8">Endonuclease</fullName>
        <ecNumber evidence="8">3.1.30.-</ecNumber>
    </recommendedName>
</protein>
<keyword evidence="4 8" id="KW-0479">Metal-binding</keyword>
<feature type="domain" description="DNA/RNA non-specific endonuclease/pyrophosphatase/phosphodiesterase" evidence="11">
    <location>
        <begin position="55"/>
        <end position="245"/>
    </location>
</feature>
<evidence type="ECO:0000256" key="6">
    <source>
        <dbReference type="ARBA" id="ARBA00022801"/>
    </source>
</evidence>
<evidence type="ECO:0000256" key="8">
    <source>
        <dbReference type="RuleBase" id="RU366055"/>
    </source>
</evidence>
<evidence type="ECO:0000313" key="13">
    <source>
        <dbReference type="Proteomes" id="UP001244297"/>
    </source>
</evidence>
<sequence>MLVKRPRGLIAAGLVLASIGGAPASADDACPGLFADGRVPVLTNPKLAVRTVPLCFEAFAVLHSGVTRTPLYAAEHLTRGSVAEARAVARDDSFHEESRLPPDARASLEDYVRSGFDRGHLAPAGDMPTVSAQAESFTFANVVPQNRVLNRGLWADIEEGVRRLATRRGSVFVVTGAIFAGDAVQQIKGGVLVPTQLFKALYDPETGQAGAYLAPNDGSRDWRTVPIDDLTRASGIDVFPGLPAAARTAALTLPDPDDSAHSGAHRPRREETWQDWLQREGSRVLRKLVRDVLRAIF</sequence>
<dbReference type="InterPro" id="IPR040255">
    <property type="entry name" value="Non-specific_endonuclease"/>
</dbReference>
<proteinExistence type="inferred from homology"/>
<keyword evidence="13" id="KW-1185">Reference proteome</keyword>
<evidence type="ECO:0000256" key="1">
    <source>
        <dbReference type="ARBA" id="ARBA00001946"/>
    </source>
</evidence>
<dbReference type="InterPro" id="IPR044929">
    <property type="entry name" value="DNA/RNA_non-sp_Endonuclease_sf"/>
</dbReference>
<dbReference type="InterPro" id="IPR018524">
    <property type="entry name" value="DNA/RNA_endonuclease_AS"/>
</dbReference>
<dbReference type="InterPro" id="IPR020821">
    <property type="entry name" value="ENPP1-3/EXOG-like_nuc-like"/>
</dbReference>
<keyword evidence="9" id="KW-0732">Signal</keyword>
<evidence type="ECO:0000256" key="7">
    <source>
        <dbReference type="ARBA" id="ARBA00022842"/>
    </source>
</evidence>
<dbReference type="EMBL" id="JAUFPT010000121">
    <property type="protein sequence ID" value="MDN3574958.1"/>
    <property type="molecule type" value="Genomic_DNA"/>
</dbReference>
<evidence type="ECO:0000256" key="5">
    <source>
        <dbReference type="ARBA" id="ARBA00022759"/>
    </source>
</evidence>
<evidence type="ECO:0000256" key="9">
    <source>
        <dbReference type="SAM" id="SignalP"/>
    </source>
</evidence>
<dbReference type="GO" id="GO:0004519">
    <property type="term" value="F:endonuclease activity"/>
    <property type="evidence" value="ECO:0007669"/>
    <property type="project" value="UniProtKB-KW"/>
</dbReference>
<dbReference type="Pfam" id="PF01223">
    <property type="entry name" value="Endonuclease_NS"/>
    <property type="match status" value="1"/>
</dbReference>